<dbReference type="PANTHER" id="PTHR11062">
    <property type="entry name" value="EXOSTOSIN HEPARAN SULFATE GLYCOSYLTRANSFERASE -RELATED"/>
    <property type="match status" value="1"/>
</dbReference>
<dbReference type="PANTHER" id="PTHR11062:SF58">
    <property type="entry name" value="XYLOGLUCAN GALACTOSYLTRANSFERASE GT19-RELATED"/>
    <property type="match status" value="1"/>
</dbReference>
<keyword evidence="5" id="KW-0812">Transmembrane</keyword>
<dbReference type="Pfam" id="PF03016">
    <property type="entry name" value="Exostosin_GT47"/>
    <property type="match status" value="1"/>
</dbReference>
<dbReference type="InterPro" id="IPR040911">
    <property type="entry name" value="Exostosin_GT47"/>
</dbReference>
<evidence type="ECO:0000256" key="5">
    <source>
        <dbReference type="SAM" id="Phobius"/>
    </source>
</evidence>
<proteinExistence type="inferred from homology"/>
<keyword evidence="3" id="KW-0735">Signal-anchor</keyword>
<evidence type="ECO:0000256" key="1">
    <source>
        <dbReference type="ARBA" id="ARBA00004323"/>
    </source>
</evidence>
<keyword evidence="5" id="KW-0472">Membrane</keyword>
<gene>
    <name evidence="7" type="ORF">CSSPTR1EN2_LOCUS19288</name>
</gene>
<keyword evidence="8" id="KW-1185">Reference proteome</keyword>
<feature type="domain" description="Exostosin GT47" evidence="6">
    <location>
        <begin position="101"/>
        <end position="431"/>
    </location>
</feature>
<keyword evidence="5" id="KW-1133">Transmembrane helix</keyword>
<comment type="subcellular location">
    <subcellularLocation>
        <location evidence="1">Golgi apparatus membrane</location>
        <topology evidence="1">Single-pass type II membrane protein</topology>
    </subcellularLocation>
</comment>
<evidence type="ECO:0000256" key="3">
    <source>
        <dbReference type="ARBA" id="ARBA00022968"/>
    </source>
</evidence>
<accession>A0ABP0USU8</accession>
<sequence length="508" mass="57059">MVEFPGFDQVPKTSRANLVYCCCISSLMLILITIWACPESLAPPTRPVAVVEVELADGISPDAQLHEPVGILANQQQLTKPAAPRLVKPAVAADSAAASACAGRRIYMYELPTEFNLALLELCASKLVGWINFCAHVQNYGFGESVNSSEPLFVDDWYGTDAYMLEVIFHSRMLRYECLTDSPSDADAFFIPFYAGIHALPYLYTDKRMEWQGPELVAWLQENATDSWQRHGGRDHFLIAGRTAWDFSRSLEDDTGHWGTTLLVLPELANVTVFSLERRPWLSMDQAVPYPTGFHPSTATSLRRWTHEVRTSSREYLFAFSGALRPSMATSIRGLLYNQCINSKTRCSLLDCSKIKCSHNPIPIYKKLLHAEFCLQPRGDTATRRSVFDSIIAGCIPVFFHEDTAYTQYSWHLPKDPTTYSVFMSETGIKNGSILVEEVLGSYSQTRIKEMREELIKLIPGSLYRHPESTDPKLIDPEFCDAFDLSVKGMLNKVLSFKAHPHSSQLAS</sequence>
<keyword evidence="4" id="KW-0333">Golgi apparatus</keyword>
<evidence type="ECO:0000256" key="2">
    <source>
        <dbReference type="ARBA" id="ARBA00010271"/>
    </source>
</evidence>
<organism evidence="7 8">
    <name type="scientific">Sphagnum troendelagicum</name>
    <dbReference type="NCBI Taxonomy" id="128251"/>
    <lineage>
        <taxon>Eukaryota</taxon>
        <taxon>Viridiplantae</taxon>
        <taxon>Streptophyta</taxon>
        <taxon>Embryophyta</taxon>
        <taxon>Bryophyta</taxon>
        <taxon>Sphagnophytina</taxon>
        <taxon>Sphagnopsida</taxon>
        <taxon>Sphagnales</taxon>
        <taxon>Sphagnaceae</taxon>
        <taxon>Sphagnum</taxon>
    </lineage>
</organism>
<reference evidence="7" key="1">
    <citation type="submission" date="2024-02" db="EMBL/GenBank/DDBJ databases">
        <authorList>
            <consortium name="ELIXIR-Norway"/>
            <consortium name="Elixir Norway"/>
        </authorList>
    </citation>
    <scope>NUCLEOTIDE SEQUENCE</scope>
</reference>
<protein>
    <recommendedName>
        <fullName evidence="6">Exostosin GT47 domain-containing protein</fullName>
    </recommendedName>
</protein>
<name>A0ABP0USU8_9BRYO</name>
<evidence type="ECO:0000259" key="6">
    <source>
        <dbReference type="Pfam" id="PF03016"/>
    </source>
</evidence>
<dbReference type="EMBL" id="OZ019898">
    <property type="protein sequence ID" value="CAK9228648.1"/>
    <property type="molecule type" value="Genomic_DNA"/>
</dbReference>
<feature type="transmembrane region" description="Helical" evidence="5">
    <location>
        <begin position="18"/>
        <end position="36"/>
    </location>
</feature>
<dbReference type="InterPro" id="IPR004263">
    <property type="entry name" value="Exostosin"/>
</dbReference>
<evidence type="ECO:0000313" key="7">
    <source>
        <dbReference type="EMBL" id="CAK9228648.1"/>
    </source>
</evidence>
<evidence type="ECO:0000313" key="8">
    <source>
        <dbReference type="Proteomes" id="UP001497512"/>
    </source>
</evidence>
<comment type="similarity">
    <text evidence="2">Belongs to the glycosyltransferase 47 family.</text>
</comment>
<dbReference type="Proteomes" id="UP001497512">
    <property type="component" value="Chromosome 6"/>
</dbReference>
<evidence type="ECO:0000256" key="4">
    <source>
        <dbReference type="ARBA" id="ARBA00023034"/>
    </source>
</evidence>